<comment type="similarity">
    <text evidence="1 12">Belongs to the RNA polymerase alpha chain family.</text>
</comment>
<dbReference type="InterPro" id="IPR011262">
    <property type="entry name" value="DNA-dir_RNA_pol_insert"/>
</dbReference>
<evidence type="ECO:0000256" key="12">
    <source>
        <dbReference type="HAMAP-Rule" id="MF_00059"/>
    </source>
</evidence>
<dbReference type="HOGENOM" id="CLU_053084_0_1_0"/>
<dbReference type="InterPro" id="IPR011260">
    <property type="entry name" value="RNAP_asu_C"/>
</dbReference>
<feature type="domain" description="DNA-directed RNA polymerase RpoA/D/Rpb3-type" evidence="13">
    <location>
        <begin position="14"/>
        <end position="221"/>
    </location>
</feature>
<dbReference type="RefSeq" id="WP_008521510.1">
    <property type="nucleotide sequence ID" value="NZ_CM001376.1"/>
</dbReference>
<comment type="domain">
    <text evidence="12">The N-terminal domain is essential for RNAP assembly and basal transcription, whereas the C-terminal domain is involved in interaction with transcriptional regulators and with upstream promoter elements.</text>
</comment>
<evidence type="ECO:0000256" key="8">
    <source>
        <dbReference type="ARBA" id="ARBA00032524"/>
    </source>
</evidence>
<dbReference type="OrthoDB" id="9805706at2"/>
<comment type="function">
    <text evidence="12">DNA-dependent RNA polymerase catalyzes the transcription of DNA into RNA using the four ribonucleoside triphosphates as substrates.</text>
</comment>
<evidence type="ECO:0000259" key="13">
    <source>
        <dbReference type="SMART" id="SM00662"/>
    </source>
</evidence>
<dbReference type="EC" id="2.7.7.6" evidence="2 12"/>
<dbReference type="GO" id="GO:0005737">
    <property type="term" value="C:cytoplasm"/>
    <property type="evidence" value="ECO:0007669"/>
    <property type="project" value="UniProtKB-ARBA"/>
</dbReference>
<evidence type="ECO:0000256" key="9">
    <source>
        <dbReference type="ARBA" id="ARBA00033070"/>
    </source>
</evidence>
<dbReference type="GO" id="GO:0003677">
    <property type="term" value="F:DNA binding"/>
    <property type="evidence" value="ECO:0007669"/>
    <property type="project" value="UniProtKB-UniRule"/>
</dbReference>
<evidence type="ECO:0000256" key="3">
    <source>
        <dbReference type="ARBA" id="ARBA00015972"/>
    </source>
</evidence>
<keyword evidence="4 12" id="KW-0240">DNA-directed RNA polymerase</keyword>
<dbReference type="NCBIfam" id="NF003519">
    <property type="entry name" value="PRK05182.2-5"/>
    <property type="match status" value="1"/>
</dbReference>
<keyword evidence="15" id="KW-1185">Reference proteome</keyword>
<dbReference type="Gene3D" id="1.10.150.20">
    <property type="entry name" value="5' to 3' exonuclease, C-terminal subdomain"/>
    <property type="match status" value="1"/>
</dbReference>
<evidence type="ECO:0000313" key="14">
    <source>
        <dbReference type="EMBL" id="EHM13436.1"/>
    </source>
</evidence>
<dbReference type="SUPFAM" id="SSF47789">
    <property type="entry name" value="C-terminal domain of RNA polymerase alpha subunit"/>
    <property type="match status" value="1"/>
</dbReference>
<dbReference type="NCBIfam" id="NF003513">
    <property type="entry name" value="PRK05182.1-2"/>
    <property type="match status" value="1"/>
</dbReference>
<evidence type="ECO:0000256" key="11">
    <source>
        <dbReference type="ARBA" id="ARBA00066029"/>
    </source>
</evidence>
<comment type="catalytic activity">
    <reaction evidence="10 12">
        <text>RNA(n) + a ribonucleoside 5'-triphosphate = RNA(n+1) + diphosphate</text>
        <dbReference type="Rhea" id="RHEA:21248"/>
        <dbReference type="Rhea" id="RHEA-COMP:14527"/>
        <dbReference type="Rhea" id="RHEA-COMP:17342"/>
        <dbReference type="ChEBI" id="CHEBI:33019"/>
        <dbReference type="ChEBI" id="CHEBI:61557"/>
        <dbReference type="ChEBI" id="CHEBI:140395"/>
        <dbReference type="EC" id="2.7.7.6"/>
    </reaction>
</comment>
<evidence type="ECO:0000256" key="7">
    <source>
        <dbReference type="ARBA" id="ARBA00023163"/>
    </source>
</evidence>
<name>H0UL77_9BACT</name>
<evidence type="ECO:0000313" key="15">
    <source>
        <dbReference type="Proteomes" id="UP000003806"/>
    </source>
</evidence>
<evidence type="ECO:0000256" key="1">
    <source>
        <dbReference type="ARBA" id="ARBA00007123"/>
    </source>
</evidence>
<sequence>MCPEIRVEECTPTKARLIIGPLERGYGVTIGNALRRVLLSSIKGAGVTAVRVEGALHEFTTLPGVREDIIELQLNLKHIPVRSHSVEVRVLRLEATGPKKVTVADIQPDSEIEFIDPNFYICTLAEGHSISMELYIEQGVGYATADRPRPDYLPVDALMVDPNFAPISRVKYDVQAERVGHKTDYEKVVMDIYSNGVIAPDMAVAEAAKLLREYFSIVVKEILKRYPASAEMAASPVEMEQEQPSLGQAIVHSDDGAENSLLGHGVRDLELSIRSENCLLRGGIHTIGELVSRSKEELLKIRNLGKISLREIEEKMAKYNLSLADDKGTSEEKLGKED</sequence>
<dbReference type="FunFam" id="2.170.120.12:FF:000001">
    <property type="entry name" value="DNA-directed RNA polymerase subunit alpha"/>
    <property type="match status" value="1"/>
</dbReference>
<keyword evidence="6 12" id="KW-0548">Nucleotidyltransferase</keyword>
<evidence type="ECO:0000256" key="5">
    <source>
        <dbReference type="ARBA" id="ARBA00022679"/>
    </source>
</evidence>
<dbReference type="SUPFAM" id="SSF56553">
    <property type="entry name" value="Insert subdomain of RNA polymerase alpha subunit"/>
    <property type="match status" value="1"/>
</dbReference>
<dbReference type="Pfam" id="PF01000">
    <property type="entry name" value="RNA_pol_A_bac"/>
    <property type="match status" value="1"/>
</dbReference>
<dbReference type="GO" id="GO:0003899">
    <property type="term" value="F:DNA-directed RNA polymerase activity"/>
    <property type="evidence" value="ECO:0007669"/>
    <property type="project" value="UniProtKB-UniRule"/>
</dbReference>
<dbReference type="InterPro" id="IPR036603">
    <property type="entry name" value="RBP11-like"/>
</dbReference>
<feature type="region of interest" description="Alpha N-terminal domain (alpha-NTD)" evidence="12">
    <location>
        <begin position="1"/>
        <end position="221"/>
    </location>
</feature>
<dbReference type="GO" id="GO:0000428">
    <property type="term" value="C:DNA-directed RNA polymerase complex"/>
    <property type="evidence" value="ECO:0007669"/>
    <property type="project" value="UniProtKB-KW"/>
</dbReference>
<evidence type="ECO:0000256" key="4">
    <source>
        <dbReference type="ARBA" id="ARBA00022478"/>
    </source>
</evidence>
<dbReference type="CDD" id="cd06928">
    <property type="entry name" value="RNAP_alpha_NTD"/>
    <property type="match status" value="1"/>
</dbReference>
<dbReference type="Proteomes" id="UP000003806">
    <property type="component" value="Chromosome"/>
</dbReference>
<accession>H0UL77</accession>
<dbReference type="eggNOG" id="COG0202">
    <property type="taxonomic scope" value="Bacteria"/>
</dbReference>
<dbReference type="STRING" id="885272.JonanDRAFT_1068"/>
<feature type="region of interest" description="Alpha C-terminal domain (alpha-CTD)" evidence="12">
    <location>
        <begin position="258"/>
        <end position="338"/>
    </location>
</feature>
<proteinExistence type="inferred from homology"/>
<dbReference type="AlphaFoldDB" id="H0UL77"/>
<dbReference type="InterPro" id="IPR011263">
    <property type="entry name" value="DNA-dir_RNA_pol_RpoA/D/Rpb3"/>
</dbReference>
<dbReference type="Gene3D" id="2.170.120.12">
    <property type="entry name" value="DNA-directed RNA polymerase, insert domain"/>
    <property type="match status" value="1"/>
</dbReference>
<protein>
    <recommendedName>
        <fullName evidence="3 12">DNA-directed RNA polymerase subunit alpha</fullName>
        <shortName evidence="12">RNAP subunit alpha</shortName>
        <ecNumber evidence="2 12">2.7.7.6</ecNumber>
    </recommendedName>
    <alternativeName>
        <fullName evidence="9 12">RNA polymerase subunit alpha</fullName>
    </alternativeName>
    <alternativeName>
        <fullName evidence="8 12">Transcriptase subunit alpha</fullName>
    </alternativeName>
</protein>
<dbReference type="GO" id="GO:0006351">
    <property type="term" value="P:DNA-templated transcription"/>
    <property type="evidence" value="ECO:0007669"/>
    <property type="project" value="UniProtKB-UniRule"/>
</dbReference>
<dbReference type="EMBL" id="CM001376">
    <property type="protein sequence ID" value="EHM13436.1"/>
    <property type="molecule type" value="Genomic_DNA"/>
</dbReference>
<dbReference type="Pfam" id="PF03118">
    <property type="entry name" value="RNA_pol_A_CTD"/>
    <property type="match status" value="1"/>
</dbReference>
<dbReference type="InterPro" id="IPR011773">
    <property type="entry name" value="DNA-dir_RpoA"/>
</dbReference>
<dbReference type="Pfam" id="PF01193">
    <property type="entry name" value="RNA_pol_L"/>
    <property type="match status" value="1"/>
</dbReference>
<keyword evidence="7 12" id="KW-0804">Transcription</keyword>
<keyword evidence="5 12" id="KW-0808">Transferase</keyword>
<dbReference type="InterPro" id="IPR036643">
    <property type="entry name" value="RNApol_insert_sf"/>
</dbReference>
<comment type="subunit">
    <text evidence="11 12">Homodimer. The RNAP catalytic core consists of 2 alpha, 1 beta, 1 beta' and 1 omega subunit. When a sigma factor is associated with the core the holoenzyme is formed, which can initiate transcription.</text>
</comment>
<evidence type="ECO:0000256" key="6">
    <source>
        <dbReference type="ARBA" id="ARBA00022695"/>
    </source>
</evidence>
<dbReference type="SUPFAM" id="SSF55257">
    <property type="entry name" value="RBP11-like subunits of RNA polymerase"/>
    <property type="match status" value="1"/>
</dbReference>
<dbReference type="GO" id="GO:0046983">
    <property type="term" value="F:protein dimerization activity"/>
    <property type="evidence" value="ECO:0007669"/>
    <property type="project" value="InterPro"/>
</dbReference>
<dbReference type="NCBIfam" id="TIGR02027">
    <property type="entry name" value="rpoA"/>
    <property type="match status" value="1"/>
</dbReference>
<dbReference type="HAMAP" id="MF_00059">
    <property type="entry name" value="RNApol_bact_RpoA"/>
    <property type="match status" value="1"/>
</dbReference>
<evidence type="ECO:0000256" key="10">
    <source>
        <dbReference type="ARBA" id="ARBA00048552"/>
    </source>
</evidence>
<reference evidence="14 15" key="1">
    <citation type="submission" date="2011-11" db="EMBL/GenBank/DDBJ databases">
        <title>The Noncontiguous Finished genome of Jonquetella anthropi DSM 22815.</title>
        <authorList>
            <consortium name="US DOE Joint Genome Institute (JGI-PGF)"/>
            <person name="Lucas S."/>
            <person name="Copeland A."/>
            <person name="Lapidus A."/>
            <person name="Glavina del Rio T."/>
            <person name="Dalin E."/>
            <person name="Tice H."/>
            <person name="Bruce D."/>
            <person name="Goodwin L."/>
            <person name="Pitluck S."/>
            <person name="Peters L."/>
            <person name="Mikhailova N."/>
            <person name="Held B."/>
            <person name="Kyrpides N."/>
            <person name="Mavromatis K."/>
            <person name="Ivanova N."/>
            <person name="Markowitz V."/>
            <person name="Cheng J.-F."/>
            <person name="Hugenholtz P."/>
            <person name="Woyke T."/>
            <person name="Wu D."/>
            <person name="Gronow S."/>
            <person name="Wellnitz S."/>
            <person name="Brambilla E."/>
            <person name="Klenk H.-P."/>
            <person name="Eisen J.A."/>
        </authorList>
    </citation>
    <scope>NUCLEOTIDE SEQUENCE [LARGE SCALE GENOMIC DNA]</scope>
    <source>
        <strain evidence="14 15">DSM 22815</strain>
    </source>
</reference>
<dbReference type="Gene3D" id="3.30.1360.10">
    <property type="entry name" value="RNA polymerase, RBP11-like subunit"/>
    <property type="match status" value="1"/>
</dbReference>
<dbReference type="SMART" id="SM00662">
    <property type="entry name" value="RPOLD"/>
    <property type="match status" value="1"/>
</dbReference>
<organism evidence="14 15">
    <name type="scientific">Jonquetella anthropi DSM 22815</name>
    <dbReference type="NCBI Taxonomy" id="885272"/>
    <lineage>
        <taxon>Bacteria</taxon>
        <taxon>Thermotogati</taxon>
        <taxon>Synergistota</taxon>
        <taxon>Synergistia</taxon>
        <taxon>Synergistales</taxon>
        <taxon>Dethiosulfovibrionaceae</taxon>
        <taxon>Jonquetella</taxon>
    </lineage>
</organism>
<gene>
    <name evidence="12" type="primary">rpoA</name>
    <name evidence="14" type="ORF">JonanDRAFT_1068</name>
</gene>
<evidence type="ECO:0000256" key="2">
    <source>
        <dbReference type="ARBA" id="ARBA00012418"/>
    </source>
</evidence>